<evidence type="ECO:0000256" key="6">
    <source>
        <dbReference type="ARBA" id="ARBA00023136"/>
    </source>
</evidence>
<comment type="subcellular location">
    <subcellularLocation>
        <location evidence="1">Membrane</location>
        <topology evidence="1">Multi-pass membrane protein</topology>
    </subcellularLocation>
</comment>
<feature type="transmembrane region" description="Helical" evidence="7">
    <location>
        <begin position="302"/>
        <end position="320"/>
    </location>
</feature>
<dbReference type="GO" id="GO:0019706">
    <property type="term" value="F:protein-cysteine S-palmitoyltransferase activity"/>
    <property type="evidence" value="ECO:0007669"/>
    <property type="project" value="UniProtKB-EC"/>
</dbReference>
<feature type="transmembrane region" description="Helical" evidence="7">
    <location>
        <begin position="355"/>
        <end position="375"/>
    </location>
</feature>
<evidence type="ECO:0000256" key="4">
    <source>
        <dbReference type="ARBA" id="ARBA00022989"/>
    </source>
</evidence>
<feature type="transmembrane region" description="Helical" evidence="7">
    <location>
        <begin position="526"/>
        <end position="547"/>
    </location>
</feature>
<dbReference type="Proteomes" id="UP000466442">
    <property type="component" value="Unassembled WGS sequence"/>
</dbReference>
<reference evidence="10" key="1">
    <citation type="journal article" date="2021" name="Mol. Ecol. Resour.">
        <title>Apolygus lucorum genome provides insights into omnivorousness and mesophyll feeding.</title>
        <authorList>
            <person name="Liu Y."/>
            <person name="Liu H."/>
            <person name="Wang H."/>
            <person name="Huang T."/>
            <person name="Liu B."/>
            <person name="Yang B."/>
            <person name="Yin L."/>
            <person name="Li B."/>
            <person name="Zhang Y."/>
            <person name="Zhang S."/>
            <person name="Jiang F."/>
            <person name="Zhang X."/>
            <person name="Ren Y."/>
            <person name="Wang B."/>
            <person name="Wang S."/>
            <person name="Lu Y."/>
            <person name="Wu K."/>
            <person name="Fan W."/>
            <person name="Wang G."/>
        </authorList>
    </citation>
    <scope>NUCLEOTIDE SEQUENCE</scope>
    <source>
        <strain evidence="10">12Hb</strain>
    </source>
</reference>
<evidence type="ECO:0000256" key="8">
    <source>
        <dbReference type="SAM" id="MobiDB-lite"/>
    </source>
</evidence>
<feature type="region of interest" description="Disordered" evidence="8">
    <location>
        <begin position="21"/>
        <end position="51"/>
    </location>
</feature>
<protein>
    <recommendedName>
        <fullName evidence="7">Palmitoyltransferase</fullName>
        <ecNumber evidence="7">2.3.1.225</ecNumber>
    </recommendedName>
</protein>
<dbReference type="OrthoDB" id="6781668at2759"/>
<keyword evidence="3" id="KW-0677">Repeat</keyword>
<evidence type="ECO:0000256" key="2">
    <source>
        <dbReference type="ARBA" id="ARBA00022692"/>
    </source>
</evidence>
<comment type="domain">
    <text evidence="7">The DHHC domain is required for palmitoyltransferase activity.</text>
</comment>
<keyword evidence="6 7" id="KW-0472">Membrane</keyword>
<name>A0A6A4IXX4_APOLU</name>
<dbReference type="SUPFAM" id="SSF48403">
    <property type="entry name" value="Ankyrin repeat"/>
    <property type="match status" value="1"/>
</dbReference>
<dbReference type="PANTHER" id="PTHR24161:SF85">
    <property type="entry name" value="PALMITOYLTRANSFERASE HIP14"/>
    <property type="match status" value="1"/>
</dbReference>
<dbReference type="Pfam" id="PF12796">
    <property type="entry name" value="Ank_2"/>
    <property type="match status" value="2"/>
</dbReference>
<dbReference type="InterPro" id="IPR001594">
    <property type="entry name" value="Palmitoyltrfase_DHHC"/>
</dbReference>
<evidence type="ECO:0000259" key="9">
    <source>
        <dbReference type="Pfam" id="PF01529"/>
    </source>
</evidence>
<evidence type="ECO:0000256" key="7">
    <source>
        <dbReference type="RuleBase" id="RU079119"/>
    </source>
</evidence>
<feature type="transmembrane region" description="Helical" evidence="7">
    <location>
        <begin position="479"/>
        <end position="501"/>
    </location>
</feature>
<keyword evidence="2 7" id="KW-0812">Transmembrane</keyword>
<organism evidence="10 11">
    <name type="scientific">Apolygus lucorum</name>
    <name type="common">Small green plant bug</name>
    <name type="synonym">Lygocoris lucorum</name>
    <dbReference type="NCBI Taxonomy" id="248454"/>
    <lineage>
        <taxon>Eukaryota</taxon>
        <taxon>Metazoa</taxon>
        <taxon>Ecdysozoa</taxon>
        <taxon>Arthropoda</taxon>
        <taxon>Hexapoda</taxon>
        <taxon>Insecta</taxon>
        <taxon>Pterygota</taxon>
        <taxon>Neoptera</taxon>
        <taxon>Paraneoptera</taxon>
        <taxon>Hemiptera</taxon>
        <taxon>Heteroptera</taxon>
        <taxon>Panheteroptera</taxon>
        <taxon>Cimicomorpha</taxon>
        <taxon>Miridae</taxon>
        <taxon>Mirini</taxon>
        <taxon>Apolygus</taxon>
    </lineage>
</organism>
<dbReference type="PROSITE" id="PS50297">
    <property type="entry name" value="ANK_REP_REGION"/>
    <property type="match status" value="3"/>
</dbReference>
<feature type="transmembrane region" description="Helical" evidence="7">
    <location>
        <begin position="326"/>
        <end position="343"/>
    </location>
</feature>
<comment type="caution">
    <text evidence="10">The sequence shown here is derived from an EMBL/GenBank/DDBJ whole genome shotgun (WGS) entry which is preliminary data.</text>
</comment>
<dbReference type="EC" id="2.3.1.225" evidence="7"/>
<dbReference type="PANTHER" id="PTHR24161">
    <property type="entry name" value="ANK_REP_REGION DOMAIN-CONTAINING PROTEIN-RELATED"/>
    <property type="match status" value="1"/>
</dbReference>
<dbReference type="Pfam" id="PF01529">
    <property type="entry name" value="DHHC"/>
    <property type="match status" value="1"/>
</dbReference>
<comment type="catalytic activity">
    <reaction evidence="7">
        <text>L-cysteinyl-[protein] + hexadecanoyl-CoA = S-hexadecanoyl-L-cysteinyl-[protein] + CoA</text>
        <dbReference type="Rhea" id="RHEA:36683"/>
        <dbReference type="Rhea" id="RHEA-COMP:10131"/>
        <dbReference type="Rhea" id="RHEA-COMP:11032"/>
        <dbReference type="ChEBI" id="CHEBI:29950"/>
        <dbReference type="ChEBI" id="CHEBI:57287"/>
        <dbReference type="ChEBI" id="CHEBI:57379"/>
        <dbReference type="ChEBI" id="CHEBI:74151"/>
        <dbReference type="EC" id="2.3.1.225"/>
    </reaction>
</comment>
<evidence type="ECO:0000256" key="1">
    <source>
        <dbReference type="ARBA" id="ARBA00004141"/>
    </source>
</evidence>
<dbReference type="InterPro" id="IPR002110">
    <property type="entry name" value="Ankyrin_rpt"/>
</dbReference>
<keyword evidence="4 7" id="KW-1133">Transmembrane helix</keyword>
<keyword evidence="7" id="KW-0808">Transferase</keyword>
<dbReference type="PROSITE" id="PS50216">
    <property type="entry name" value="DHHC"/>
    <property type="match status" value="1"/>
</dbReference>
<feature type="domain" description="Palmitoyltransferase DHHC" evidence="9">
    <location>
        <begin position="431"/>
        <end position="564"/>
    </location>
</feature>
<dbReference type="AlphaFoldDB" id="A0A6A4IXX4"/>
<feature type="compositionally biased region" description="Polar residues" evidence="8">
    <location>
        <begin position="38"/>
        <end position="47"/>
    </location>
</feature>
<evidence type="ECO:0000313" key="11">
    <source>
        <dbReference type="Proteomes" id="UP000466442"/>
    </source>
</evidence>
<gene>
    <name evidence="10" type="ORF">GE061_006711</name>
</gene>
<dbReference type="SMART" id="SM00248">
    <property type="entry name" value="ANK"/>
    <property type="match status" value="5"/>
</dbReference>
<feature type="transmembrane region" description="Helical" evidence="7">
    <location>
        <begin position="381"/>
        <end position="400"/>
    </location>
</feature>
<comment type="similarity">
    <text evidence="7">Belongs to the DHHC palmitoyltransferase family.</text>
</comment>
<dbReference type="EMBL" id="WIXP02000014">
    <property type="protein sequence ID" value="KAF6200408.1"/>
    <property type="molecule type" value="Genomic_DNA"/>
</dbReference>
<keyword evidence="11" id="KW-1185">Reference proteome</keyword>
<proteinExistence type="inferred from homology"/>
<sequence>MIPPDYCTACNPVNLGEHGPCRGHSHGHGKNVPPHIFQDSSQSQPMHSDQDTSDFDIIKATQYGLLDRCKELVESGYDVNQRDSETVTLLHWASINNRQDIIRYFVSKGAVVDAIGGELQATPLHWATRQGHLGSVTLLMQYGADPSHWDAEGCSCIHVAAQFGHTSIVAYLIAKGTSPNVQDKHGMTPLMWSCQKVTSLDPTRLLLTFGASTTMQDFIYGHTPLHWAIEVRNPLAVSSLIMHGAPLDIPNNQGVTAYSLLSSPKATSWVGKKVLEKVTEHSSVSQKDTICHRIKSDKRLRYYTMVSTPFVMFYLVGMTLQSGLPYPAKMVILFFAALFLHFSTRCVFDERLVNILPMSVYLATKFWFYMTWVLWLSPAMSLMTSLVFLSSSLLLWHFFLKSWKGDPGVVATTQDQKFRTIIELAERGGFDTQYFCSSCLVRKPIRSKHCSVCNKCVAKFDHHCPWVNNCIGARNHRYFIGYLVMLVTMCLFLLYGCSQYWNTMCPRPQTDDFWMGLWKIAQCNSWVFFVAVNATLHSIWVMMLLACQTYQISILGMTTNERMNAGRYGHFISAGRSPFDRGRCQNFVDFFQISCLGLCRPDPTDWLVTYHVPATSSNSPEHHPLVGKLQDYQFV</sequence>
<evidence type="ECO:0000313" key="10">
    <source>
        <dbReference type="EMBL" id="KAF6200408.1"/>
    </source>
</evidence>
<dbReference type="GO" id="GO:0016020">
    <property type="term" value="C:membrane"/>
    <property type="evidence" value="ECO:0007669"/>
    <property type="project" value="UniProtKB-SubCell"/>
</dbReference>
<keyword evidence="5" id="KW-0040">ANK repeat</keyword>
<evidence type="ECO:0000256" key="3">
    <source>
        <dbReference type="ARBA" id="ARBA00022737"/>
    </source>
</evidence>
<dbReference type="Gene3D" id="1.25.40.20">
    <property type="entry name" value="Ankyrin repeat-containing domain"/>
    <property type="match status" value="1"/>
</dbReference>
<evidence type="ECO:0000256" key="5">
    <source>
        <dbReference type="ARBA" id="ARBA00023043"/>
    </source>
</evidence>
<dbReference type="PROSITE" id="PS50088">
    <property type="entry name" value="ANK_REPEAT"/>
    <property type="match status" value="3"/>
</dbReference>
<keyword evidence="7" id="KW-0012">Acyltransferase</keyword>
<accession>A0A6A4IXX4</accession>
<dbReference type="InterPro" id="IPR036770">
    <property type="entry name" value="Ankyrin_rpt-contain_sf"/>
</dbReference>